<dbReference type="InterPro" id="IPR022700">
    <property type="entry name" value="CLIP"/>
</dbReference>
<dbReference type="InterPro" id="IPR043504">
    <property type="entry name" value="Peptidase_S1_PA_chymotrypsin"/>
</dbReference>
<dbReference type="PROSITE" id="PS50240">
    <property type="entry name" value="TRYPSIN_DOM"/>
    <property type="match status" value="1"/>
</dbReference>
<dbReference type="Gene3D" id="2.40.10.10">
    <property type="entry name" value="Trypsin-like serine proteases"/>
    <property type="match status" value="1"/>
</dbReference>
<dbReference type="PROSITE" id="PS00134">
    <property type="entry name" value="TRYPSIN_HIS"/>
    <property type="match status" value="1"/>
</dbReference>
<evidence type="ECO:0000313" key="15">
    <source>
        <dbReference type="EMBL" id="BBF97857.1"/>
    </source>
</evidence>
<evidence type="ECO:0000256" key="9">
    <source>
        <dbReference type="ARBA" id="ARBA00023180"/>
    </source>
</evidence>
<keyword evidence="7" id="KW-0865">Zymogen</keyword>
<dbReference type="InterPro" id="IPR001314">
    <property type="entry name" value="Peptidase_S1A"/>
</dbReference>
<keyword evidence="9" id="KW-0325">Glycoprotein</keyword>
<evidence type="ECO:0000256" key="12">
    <source>
        <dbReference type="RuleBase" id="RU366078"/>
    </source>
</evidence>
<feature type="chain" id="PRO_5023974881" description="CLIP domain-containing serine protease" evidence="12">
    <location>
        <begin position="22"/>
        <end position="366"/>
    </location>
</feature>
<dbReference type="GO" id="GO:0006508">
    <property type="term" value="P:proteolysis"/>
    <property type="evidence" value="ECO:0007669"/>
    <property type="project" value="UniProtKB-KW"/>
</dbReference>
<dbReference type="InterPro" id="IPR001254">
    <property type="entry name" value="Trypsin_dom"/>
</dbReference>
<evidence type="ECO:0000256" key="3">
    <source>
        <dbReference type="ARBA" id="ARBA00022670"/>
    </source>
</evidence>
<dbReference type="Pfam" id="PF12032">
    <property type="entry name" value="CLIP"/>
    <property type="match status" value="1"/>
</dbReference>
<reference evidence="15" key="1">
    <citation type="journal article" date="2017" name="Toxins">
        <title>Combined Venom Gland Transcriptomic and Venom Peptidomic Analysis of the Predatory Ant Odontomachus monticola.</title>
        <authorList>
            <person name="Kazuma K."/>
            <person name="Masuko K."/>
            <person name="Konno K."/>
            <person name="Inagaki H."/>
        </authorList>
    </citation>
    <scope>NUCLEOTIDE SEQUENCE</scope>
    <source>
        <tissue evidence="15">Venom gland and sac</tissue>
    </source>
</reference>
<evidence type="ECO:0000256" key="11">
    <source>
        <dbReference type="RuleBase" id="RU363034"/>
    </source>
</evidence>
<feature type="domain" description="Peptidase S1" evidence="13">
    <location>
        <begin position="118"/>
        <end position="366"/>
    </location>
</feature>
<organism evidence="15">
    <name type="scientific">Odontomachus monticola</name>
    <name type="common">Trap-jaw ant</name>
    <dbReference type="NCBI Taxonomy" id="613454"/>
    <lineage>
        <taxon>Eukaryota</taxon>
        <taxon>Metazoa</taxon>
        <taxon>Ecdysozoa</taxon>
        <taxon>Arthropoda</taxon>
        <taxon>Hexapoda</taxon>
        <taxon>Insecta</taxon>
        <taxon>Pterygota</taxon>
        <taxon>Neoptera</taxon>
        <taxon>Endopterygota</taxon>
        <taxon>Hymenoptera</taxon>
        <taxon>Apocrita</taxon>
        <taxon>Aculeata</taxon>
        <taxon>Formicoidea</taxon>
        <taxon>Formicidae</taxon>
        <taxon>Ponerinae</taxon>
        <taxon>Ponerini</taxon>
        <taxon>Odontomachus</taxon>
    </lineage>
</organism>
<gene>
    <name evidence="15" type="primary">VSP1_OM</name>
</gene>
<dbReference type="AlphaFoldDB" id="A0A348G5Y4"/>
<keyword evidence="5 11" id="KW-0378">Hydrolase</keyword>
<dbReference type="SMART" id="SM00680">
    <property type="entry name" value="CLIP"/>
    <property type="match status" value="1"/>
</dbReference>
<dbReference type="FunFam" id="3.30.1640.30:FF:000001">
    <property type="entry name" value="Serine protease 7"/>
    <property type="match status" value="1"/>
</dbReference>
<name>A0A348G5Y4_ODOMO</name>
<keyword evidence="6 11" id="KW-0720">Serine protease</keyword>
<evidence type="ECO:0000259" key="14">
    <source>
        <dbReference type="PROSITE" id="PS51888"/>
    </source>
</evidence>
<evidence type="ECO:0000256" key="5">
    <source>
        <dbReference type="ARBA" id="ARBA00022801"/>
    </source>
</evidence>
<evidence type="ECO:0000256" key="6">
    <source>
        <dbReference type="ARBA" id="ARBA00022825"/>
    </source>
</evidence>
<dbReference type="InterPro" id="IPR038565">
    <property type="entry name" value="CLIP_sf"/>
</dbReference>
<accession>A0A348G5Y4</accession>
<dbReference type="Pfam" id="PF00089">
    <property type="entry name" value="Trypsin"/>
    <property type="match status" value="1"/>
</dbReference>
<evidence type="ECO:0000256" key="2">
    <source>
        <dbReference type="ARBA" id="ARBA00022525"/>
    </source>
</evidence>
<dbReference type="Gene3D" id="3.30.1640.30">
    <property type="match status" value="1"/>
</dbReference>
<evidence type="ECO:0000256" key="8">
    <source>
        <dbReference type="ARBA" id="ARBA00023157"/>
    </source>
</evidence>
<feature type="signal peptide" evidence="12">
    <location>
        <begin position="1"/>
        <end position="21"/>
    </location>
</feature>
<protein>
    <recommendedName>
        <fullName evidence="12">CLIP domain-containing serine protease</fullName>
        <ecNumber evidence="11">3.4.21.-</ecNumber>
    </recommendedName>
</protein>
<dbReference type="GO" id="GO:0005576">
    <property type="term" value="C:extracellular region"/>
    <property type="evidence" value="ECO:0007669"/>
    <property type="project" value="UniProtKB-SubCell"/>
</dbReference>
<evidence type="ECO:0000256" key="1">
    <source>
        <dbReference type="ARBA" id="ARBA00004613"/>
    </source>
</evidence>
<evidence type="ECO:0000256" key="7">
    <source>
        <dbReference type="ARBA" id="ARBA00023145"/>
    </source>
</evidence>
<comment type="similarity">
    <text evidence="10 12">Belongs to the peptidase S1 family. CLIP subfamily.</text>
</comment>
<dbReference type="PROSITE" id="PS51888">
    <property type="entry name" value="CLIP"/>
    <property type="match status" value="1"/>
</dbReference>
<comment type="domain">
    <text evidence="12">The clip domain consists of 35-55 residues which are 'knitted' together usually by 3 conserved disulfide bonds forming a clip-like compact structure.</text>
</comment>
<comment type="subcellular location">
    <subcellularLocation>
        <location evidence="1 12">Secreted</location>
    </subcellularLocation>
</comment>
<dbReference type="InterPro" id="IPR018114">
    <property type="entry name" value="TRYPSIN_HIS"/>
</dbReference>
<dbReference type="SMART" id="SM00020">
    <property type="entry name" value="Tryp_SPc"/>
    <property type="match status" value="1"/>
</dbReference>
<dbReference type="CDD" id="cd00190">
    <property type="entry name" value="Tryp_SPc"/>
    <property type="match status" value="1"/>
</dbReference>
<dbReference type="GO" id="GO:0004252">
    <property type="term" value="F:serine-type endopeptidase activity"/>
    <property type="evidence" value="ECO:0007669"/>
    <property type="project" value="UniProtKB-UniRule"/>
</dbReference>
<keyword evidence="4 12" id="KW-0732">Signal</keyword>
<dbReference type="PANTHER" id="PTHR24252">
    <property type="entry name" value="ACROSIN-RELATED"/>
    <property type="match status" value="1"/>
</dbReference>
<dbReference type="PROSITE" id="PS00135">
    <property type="entry name" value="TRYPSIN_SER"/>
    <property type="match status" value="1"/>
</dbReference>
<sequence length="366" mass="40643">MWFLLVTLVSVLCALIPTTQSQDTCQNPQGQQGICINIRKCSSLLNLLQSNPQDPQVGNYLRSSVCGYEGIDPLVCCPRDGGTGEDVDRGSRQEIVTTQYGPLYPPECGYSNVTLRRIVGGEPALLGAWPWLTALGYRNPRDPSATRWLCGGVLISRRHVLTAGHCVHGRNDLYKVRVGDLDLNDDNDGALPFEDIIEKRVVHPQYNPTIYTNDIAILKTSRDVPFTSNLHPICLPVDDFHRNKKLEATYPFVAGWGSLYFRGPTTSRLMQVQLPIRTEEECKNAFRNFKTTVIDNRILCAGYTRGEKDACQGDSGGPLMSPSSKYRQVFHVVGVVSYGFKCAEPGFPGVYTKVTSFLDFITSQLV</sequence>
<keyword evidence="8" id="KW-1015">Disulfide bond</keyword>
<dbReference type="EC" id="3.4.21.-" evidence="11"/>
<evidence type="ECO:0000256" key="4">
    <source>
        <dbReference type="ARBA" id="ARBA00022729"/>
    </source>
</evidence>
<dbReference type="PRINTS" id="PR00722">
    <property type="entry name" value="CHYMOTRYPSIN"/>
</dbReference>
<evidence type="ECO:0000256" key="10">
    <source>
        <dbReference type="ARBA" id="ARBA00024195"/>
    </source>
</evidence>
<feature type="domain" description="Clip" evidence="14">
    <location>
        <begin position="24"/>
        <end position="77"/>
    </location>
</feature>
<proteinExistence type="evidence at transcript level"/>
<dbReference type="PANTHER" id="PTHR24252:SF27">
    <property type="entry name" value="TRANSMEMBRANE PROTEASE SERINE 3-LIKE"/>
    <property type="match status" value="1"/>
</dbReference>
<dbReference type="SUPFAM" id="SSF50494">
    <property type="entry name" value="Trypsin-like serine proteases"/>
    <property type="match status" value="1"/>
</dbReference>
<dbReference type="EMBL" id="FX985522">
    <property type="protein sequence ID" value="BBF97857.1"/>
    <property type="molecule type" value="mRNA"/>
</dbReference>
<dbReference type="FunFam" id="2.40.10.10:FF:000015">
    <property type="entry name" value="Atrial natriuretic peptide-converting enzyme"/>
    <property type="match status" value="1"/>
</dbReference>
<evidence type="ECO:0000259" key="13">
    <source>
        <dbReference type="PROSITE" id="PS50240"/>
    </source>
</evidence>
<keyword evidence="2 12" id="KW-0964">Secreted</keyword>
<keyword evidence="3 11" id="KW-0645">Protease</keyword>
<dbReference type="InterPro" id="IPR033116">
    <property type="entry name" value="TRYPSIN_SER"/>
</dbReference>
<dbReference type="InterPro" id="IPR009003">
    <property type="entry name" value="Peptidase_S1_PA"/>
</dbReference>